<proteinExistence type="predicted"/>
<dbReference type="EMBL" id="JAQKAB010000020">
    <property type="protein sequence ID" value="MDA7028555.1"/>
    <property type="molecule type" value="Genomic_DNA"/>
</dbReference>
<reference evidence="1 2" key="1">
    <citation type="submission" date="2023-01" db="EMBL/GenBank/DDBJ databases">
        <title>Bacillus changyiensis sp. nov., isolated from a coastal deposit.</title>
        <authorList>
            <person name="Xiao G."/>
            <person name="Lai Q."/>
            <person name="Hu Z."/>
            <person name="Shao Z."/>
        </authorList>
    </citation>
    <scope>NUCLEOTIDE SEQUENCE [LARGE SCALE GENOMIC DNA]</scope>
    <source>
        <strain evidence="1 2">CLL-7-23</strain>
    </source>
</reference>
<dbReference type="SUPFAM" id="SSF56973">
    <property type="entry name" value="Aerolisin/ETX pore-forming domain"/>
    <property type="match status" value="1"/>
</dbReference>
<accession>A0ABT4X8N2</accession>
<keyword evidence="2" id="KW-1185">Reference proteome</keyword>
<organism evidence="1 2">
    <name type="scientific">Bacillus changyiensis</name>
    <dbReference type="NCBI Taxonomy" id="3004103"/>
    <lineage>
        <taxon>Bacteria</taxon>
        <taxon>Bacillati</taxon>
        <taxon>Bacillota</taxon>
        <taxon>Bacilli</taxon>
        <taxon>Bacillales</taxon>
        <taxon>Bacillaceae</taxon>
        <taxon>Bacillus</taxon>
    </lineage>
</organism>
<dbReference type="RefSeq" id="WP_271342338.1">
    <property type="nucleotide sequence ID" value="NZ_JAQKAB010000020.1"/>
</dbReference>
<dbReference type="Pfam" id="PF03318">
    <property type="entry name" value="ETX_MTX2"/>
    <property type="match status" value="1"/>
</dbReference>
<dbReference type="CDD" id="cd20223">
    <property type="entry name" value="PFM_epsilon-toxin-like"/>
    <property type="match status" value="1"/>
</dbReference>
<evidence type="ECO:0000313" key="1">
    <source>
        <dbReference type="EMBL" id="MDA7028555.1"/>
    </source>
</evidence>
<protein>
    <submittedName>
        <fullName evidence="1">ETX/MTX2 family pore-forming toxin</fullName>
    </submittedName>
</protein>
<name>A0ABT4X8N2_9BACI</name>
<dbReference type="InterPro" id="IPR004991">
    <property type="entry name" value="Aerolysin-like"/>
</dbReference>
<gene>
    <name evidence="1" type="ORF">PJ311_18620</name>
</gene>
<dbReference type="Proteomes" id="UP001211894">
    <property type="component" value="Unassembled WGS sequence"/>
</dbReference>
<comment type="caution">
    <text evidence="1">The sequence shown here is derived from an EMBL/GenBank/DDBJ whole genome shotgun (WGS) entry which is preliminary data.</text>
</comment>
<sequence>MKTRKIFTCAFFSVFVLLLMFSFKPLDIYADSDAYTQLKHRWSDMSYDLRNGNNLVINYPDNQVFSKPRYFNSSDEYYKEYVQGYFASQPIDWHVAAWMDNQFVKSIGDPIQTSTNNVIATEEVLTNNTNKSRELLTPERSFTRTYSTVLTHTNSADFGLKATSEFKIPLVGGTKTELSAVYKYGESKSQTTTESNTIKIPSQKITVDPGQSIKVTYLITEGEAVGKLGFYGTLKGWTPNGMAYFSPNKGEVPFNYMKIGDWFLTKGKSEYNGWSYNAPDEMNYKIDDGTYKASYYSSSQLDITYIDTNQTTRINVPAIVKTN</sequence>
<dbReference type="Gene3D" id="2.170.15.10">
    <property type="entry name" value="Proaerolysin, chain A, domain 3"/>
    <property type="match status" value="1"/>
</dbReference>
<evidence type="ECO:0000313" key="2">
    <source>
        <dbReference type="Proteomes" id="UP001211894"/>
    </source>
</evidence>